<feature type="transmembrane region" description="Helical" evidence="10">
    <location>
        <begin position="12"/>
        <end position="34"/>
    </location>
</feature>
<dbReference type="NCBIfam" id="TIGR01007">
    <property type="entry name" value="eps_fam"/>
    <property type="match status" value="1"/>
</dbReference>
<dbReference type="Pfam" id="PF10609">
    <property type="entry name" value="ParA"/>
    <property type="match status" value="1"/>
</dbReference>
<evidence type="ECO:0000313" key="12">
    <source>
        <dbReference type="EMBL" id="GAA5193161.1"/>
    </source>
</evidence>
<feature type="region of interest" description="Disordered" evidence="9">
    <location>
        <begin position="454"/>
        <end position="505"/>
    </location>
</feature>
<organism evidence="12 13">
    <name type="scientific">Arthrobacter gyeryongensis</name>
    <dbReference type="NCBI Taxonomy" id="1650592"/>
    <lineage>
        <taxon>Bacteria</taxon>
        <taxon>Bacillati</taxon>
        <taxon>Actinomycetota</taxon>
        <taxon>Actinomycetes</taxon>
        <taxon>Micrococcales</taxon>
        <taxon>Micrococcaceae</taxon>
        <taxon>Arthrobacter</taxon>
    </lineage>
</organism>
<dbReference type="Proteomes" id="UP001500200">
    <property type="component" value="Unassembled WGS sequence"/>
</dbReference>
<dbReference type="SUPFAM" id="SSF52540">
    <property type="entry name" value="P-loop containing nucleoside triphosphate hydrolases"/>
    <property type="match status" value="1"/>
</dbReference>
<sequence length="505" mass="53428">MDLRDYLRILRRNWILVLAAMLGGLLLGGAVTILTTPTYTADTELFVAIQSSGSVQELQQGNTFTQSRVQSYVKTVESPVVLQPVIDSLGLNLSADQLAGQVSAKSDPNTVIISISASDHSPAQAAALAQGVATSLIKAVDTLEKPRSGGSSPVNLSIIKPAEAPTTPSAPNTRLTLLIGLIAGLAAGVGMTILRATMDSRIRGEAELRHITDAPLLGGIAFDQDAVRKPLLTQTGPQSPRAESFRQLRTNLQFANVSGHAKTVLVTSSLPGEGKSTTATNLAIALAQAGQSVCLIDADLRRPMIDEYLGLERGAGLTTALVGSADVTDLLQPWGDDNLYVLTSGQIPPNPSELLGSSEMKHLILRLEEAFDTIVVDAPPLLPVTDAAVLSQHVGGVVLVVGSQKLRSQDLAKSLAALKMVDSSVLGIILNRLPAKGPDAYAYTYYSSDEPHSKLLSGSKRRSVEQTHSAQAPPSEVSFDTMHPSQLEAEQRPASTFPSSRIYRS</sequence>
<evidence type="ECO:0000256" key="7">
    <source>
        <dbReference type="ARBA" id="ARBA00022989"/>
    </source>
</evidence>
<evidence type="ECO:0000256" key="1">
    <source>
        <dbReference type="ARBA" id="ARBA00004651"/>
    </source>
</evidence>
<dbReference type="EMBL" id="BAABKK010000010">
    <property type="protein sequence ID" value="GAA5193161.1"/>
    <property type="molecule type" value="Genomic_DNA"/>
</dbReference>
<dbReference type="CDD" id="cd05387">
    <property type="entry name" value="BY-kinase"/>
    <property type="match status" value="1"/>
</dbReference>
<evidence type="ECO:0000256" key="5">
    <source>
        <dbReference type="ARBA" id="ARBA00022741"/>
    </source>
</evidence>
<proteinExistence type="inferred from homology"/>
<gene>
    <name evidence="12" type="ORF">GCM10023346_17160</name>
</gene>
<evidence type="ECO:0000256" key="2">
    <source>
        <dbReference type="ARBA" id="ARBA00006683"/>
    </source>
</evidence>
<dbReference type="InterPro" id="IPR005702">
    <property type="entry name" value="Wzc-like_C"/>
</dbReference>
<reference evidence="13" key="1">
    <citation type="journal article" date="2019" name="Int. J. Syst. Evol. Microbiol.">
        <title>The Global Catalogue of Microorganisms (GCM) 10K type strain sequencing project: providing services to taxonomists for standard genome sequencing and annotation.</title>
        <authorList>
            <consortium name="The Broad Institute Genomics Platform"/>
            <consortium name="The Broad Institute Genome Sequencing Center for Infectious Disease"/>
            <person name="Wu L."/>
            <person name="Ma J."/>
        </authorList>
    </citation>
    <scope>NUCLEOTIDE SEQUENCE [LARGE SCALE GENOMIC DNA]</scope>
    <source>
        <strain evidence="13">JCM 18514</strain>
    </source>
</reference>
<evidence type="ECO:0000256" key="9">
    <source>
        <dbReference type="SAM" id="MobiDB-lite"/>
    </source>
</evidence>
<comment type="subcellular location">
    <subcellularLocation>
        <location evidence="1">Cell membrane</location>
        <topology evidence="1">Multi-pass membrane protein</topology>
    </subcellularLocation>
</comment>
<dbReference type="InterPro" id="IPR033756">
    <property type="entry name" value="YlxH/NBP35"/>
</dbReference>
<keyword evidence="5" id="KW-0547">Nucleotide-binding</keyword>
<keyword evidence="8 10" id="KW-0472">Membrane</keyword>
<evidence type="ECO:0000256" key="8">
    <source>
        <dbReference type="ARBA" id="ARBA00023136"/>
    </source>
</evidence>
<evidence type="ECO:0000256" key="6">
    <source>
        <dbReference type="ARBA" id="ARBA00022840"/>
    </source>
</evidence>
<dbReference type="RefSeq" id="WP_345448839.1">
    <property type="nucleotide sequence ID" value="NZ_BAABKK010000010.1"/>
</dbReference>
<dbReference type="Gene3D" id="3.40.50.300">
    <property type="entry name" value="P-loop containing nucleotide triphosphate hydrolases"/>
    <property type="match status" value="1"/>
</dbReference>
<keyword evidence="6" id="KW-0067">ATP-binding</keyword>
<evidence type="ECO:0000256" key="4">
    <source>
        <dbReference type="ARBA" id="ARBA00022692"/>
    </source>
</evidence>
<protein>
    <submittedName>
        <fullName evidence="12">Polysaccharide biosynthesis tyrosine autokinase</fullName>
    </submittedName>
</protein>
<keyword evidence="13" id="KW-1185">Reference proteome</keyword>
<keyword evidence="7 10" id="KW-1133">Transmembrane helix</keyword>
<dbReference type="PANTHER" id="PTHR32309:SF13">
    <property type="entry name" value="FERRIC ENTEROBACTIN TRANSPORT PROTEIN FEPE"/>
    <property type="match status" value="1"/>
</dbReference>
<dbReference type="Pfam" id="PF02706">
    <property type="entry name" value="Wzz"/>
    <property type="match status" value="1"/>
</dbReference>
<feature type="domain" description="Polysaccharide chain length determinant N-terminal" evidence="11">
    <location>
        <begin position="1"/>
        <end position="89"/>
    </location>
</feature>
<keyword evidence="4 10" id="KW-0812">Transmembrane</keyword>
<evidence type="ECO:0000256" key="3">
    <source>
        <dbReference type="ARBA" id="ARBA00022475"/>
    </source>
</evidence>
<comment type="similarity">
    <text evidence="2">Belongs to the CpsC/CapA family.</text>
</comment>
<accession>A0ABP9SBC1</accession>
<dbReference type="InterPro" id="IPR027417">
    <property type="entry name" value="P-loop_NTPase"/>
</dbReference>
<dbReference type="PANTHER" id="PTHR32309">
    <property type="entry name" value="TYROSINE-PROTEIN KINASE"/>
    <property type="match status" value="1"/>
</dbReference>
<evidence type="ECO:0000256" key="10">
    <source>
        <dbReference type="SAM" id="Phobius"/>
    </source>
</evidence>
<feature type="transmembrane region" description="Helical" evidence="10">
    <location>
        <begin position="175"/>
        <end position="194"/>
    </location>
</feature>
<name>A0ABP9SBC1_9MICC</name>
<dbReference type="InterPro" id="IPR050445">
    <property type="entry name" value="Bact_polysacc_biosynth/exp"/>
</dbReference>
<evidence type="ECO:0000313" key="13">
    <source>
        <dbReference type="Proteomes" id="UP001500200"/>
    </source>
</evidence>
<comment type="caution">
    <text evidence="12">The sequence shown here is derived from an EMBL/GenBank/DDBJ whole genome shotgun (WGS) entry which is preliminary data.</text>
</comment>
<dbReference type="InterPro" id="IPR003856">
    <property type="entry name" value="LPS_length_determ_N"/>
</dbReference>
<keyword evidence="3" id="KW-1003">Cell membrane</keyword>
<evidence type="ECO:0000259" key="11">
    <source>
        <dbReference type="Pfam" id="PF02706"/>
    </source>
</evidence>